<evidence type="ECO:0000313" key="2">
    <source>
        <dbReference type="Proteomes" id="UP000026962"/>
    </source>
</evidence>
<reference evidence="1" key="2">
    <citation type="submission" date="2018-05" db="EMBL/GenBank/DDBJ databases">
        <title>OpunRS2 (Oryza punctata Reference Sequence Version 2).</title>
        <authorList>
            <person name="Zhang J."/>
            <person name="Kudrna D."/>
            <person name="Lee S."/>
            <person name="Talag J."/>
            <person name="Welchert J."/>
            <person name="Wing R.A."/>
        </authorList>
    </citation>
    <scope>NUCLEOTIDE SEQUENCE [LARGE SCALE GENOMIC DNA]</scope>
</reference>
<dbReference type="Gramene" id="OPUNC05G06140.1">
    <property type="protein sequence ID" value="OPUNC05G06140.1"/>
    <property type="gene ID" value="OPUNC05G06140"/>
</dbReference>
<dbReference type="HOGENOM" id="CLU_2088743_0_0_1"/>
<accession>A0A0E0KZL6</accession>
<reference evidence="1" key="1">
    <citation type="submission" date="2015-04" db="UniProtKB">
        <authorList>
            <consortium name="EnsemblPlants"/>
        </authorList>
    </citation>
    <scope>IDENTIFICATION</scope>
</reference>
<name>A0A0E0KZL6_ORYPU</name>
<keyword evidence="2" id="KW-1185">Reference proteome</keyword>
<sequence>MAAFLEHVFQEVQPPLLPTPMRQAPKGRVLNKSPTKLAQAGRSARLAKKAAARLAPAKPGERAQEVLMKKAGLLPAHGKKTDDAMTNYVKLFKQPLSTEVIDAFSALMIGRRSSDVC</sequence>
<evidence type="ECO:0000313" key="1">
    <source>
        <dbReference type="EnsemblPlants" id="OPUNC05G06140.1"/>
    </source>
</evidence>
<protein>
    <submittedName>
        <fullName evidence="1">Uncharacterized protein</fullName>
    </submittedName>
</protein>
<dbReference type="Proteomes" id="UP000026962">
    <property type="component" value="Chromosome 5"/>
</dbReference>
<proteinExistence type="predicted"/>
<organism evidence="1">
    <name type="scientific">Oryza punctata</name>
    <name type="common">Red rice</name>
    <dbReference type="NCBI Taxonomy" id="4537"/>
    <lineage>
        <taxon>Eukaryota</taxon>
        <taxon>Viridiplantae</taxon>
        <taxon>Streptophyta</taxon>
        <taxon>Embryophyta</taxon>
        <taxon>Tracheophyta</taxon>
        <taxon>Spermatophyta</taxon>
        <taxon>Magnoliopsida</taxon>
        <taxon>Liliopsida</taxon>
        <taxon>Poales</taxon>
        <taxon>Poaceae</taxon>
        <taxon>BOP clade</taxon>
        <taxon>Oryzoideae</taxon>
        <taxon>Oryzeae</taxon>
        <taxon>Oryzinae</taxon>
        <taxon>Oryza</taxon>
    </lineage>
</organism>
<dbReference type="AlphaFoldDB" id="A0A0E0KZL6"/>
<dbReference type="EnsemblPlants" id="OPUNC05G06140.1">
    <property type="protein sequence ID" value="OPUNC05G06140.1"/>
    <property type="gene ID" value="OPUNC05G06140"/>
</dbReference>